<accession>A0A9E7PJP8</accession>
<name>A0A9E7PJP8_9EURY</name>
<proteinExistence type="predicted"/>
<organism evidence="1 2">
    <name type="scientific">Methanoplanus endosymbiosus</name>
    <dbReference type="NCBI Taxonomy" id="33865"/>
    <lineage>
        <taxon>Archaea</taxon>
        <taxon>Methanobacteriati</taxon>
        <taxon>Methanobacteriota</taxon>
        <taxon>Stenosarchaea group</taxon>
        <taxon>Methanomicrobia</taxon>
        <taxon>Methanomicrobiales</taxon>
        <taxon>Methanomicrobiaceae</taxon>
        <taxon>Methanoplanus</taxon>
    </lineage>
</organism>
<protein>
    <submittedName>
        <fullName evidence="1">Uncharacterized protein</fullName>
    </submittedName>
</protein>
<keyword evidence="2" id="KW-1185">Reference proteome</keyword>
<reference evidence="1" key="1">
    <citation type="submission" date="2022-04" db="EMBL/GenBank/DDBJ databases">
        <title>Complete genome of Methanoplanus endosymbiosus DSM 3599.</title>
        <authorList>
            <person name="Chen S.-C."/>
            <person name="You Y.-T."/>
            <person name="Zhou Y.-Z."/>
            <person name="Lai M.-C."/>
        </authorList>
    </citation>
    <scope>NUCLEOTIDE SEQUENCE</scope>
    <source>
        <strain evidence="1">DSM 3599</strain>
    </source>
</reference>
<evidence type="ECO:0000313" key="1">
    <source>
        <dbReference type="EMBL" id="UUX91193.1"/>
    </source>
</evidence>
<evidence type="ECO:0000313" key="2">
    <source>
        <dbReference type="Proteomes" id="UP001060368"/>
    </source>
</evidence>
<dbReference type="Proteomes" id="UP001060368">
    <property type="component" value="Chromosome"/>
</dbReference>
<dbReference type="AlphaFoldDB" id="A0A9E7PJP8"/>
<gene>
    <name evidence="1" type="ORF">L6E24_07315</name>
</gene>
<dbReference type="EMBL" id="CP096115">
    <property type="protein sequence ID" value="UUX91193.1"/>
    <property type="molecule type" value="Genomic_DNA"/>
</dbReference>
<dbReference type="GeneID" id="74307497"/>
<dbReference type="KEGG" id="mend:L6E24_07315"/>
<dbReference type="RefSeq" id="WP_257741345.1">
    <property type="nucleotide sequence ID" value="NZ_CP096115.1"/>
</dbReference>
<sequence>MFFTYGGFKIHPAHQSTRQILNRQNFSVVASAEFPGAHTFNAGGWKAMENRPDSSDLKVAEEYAEAVLKRFTGEDSEIAGEPEKYFREHQSEFRT</sequence>